<evidence type="ECO:0000259" key="1">
    <source>
        <dbReference type="Pfam" id="PF02581"/>
    </source>
</evidence>
<dbReference type="AlphaFoldDB" id="A0A2S9XLR0"/>
<dbReference type="InterPro" id="IPR022998">
    <property type="entry name" value="ThiamineP_synth_TenI"/>
</dbReference>
<dbReference type="InterPro" id="IPR013785">
    <property type="entry name" value="Aldolase_TIM"/>
</dbReference>
<dbReference type="RefSeq" id="WP_106393497.1">
    <property type="nucleotide sequence ID" value="NZ_PVNK01000184.1"/>
</dbReference>
<accession>A0A2S9XLR0</accession>
<keyword evidence="3" id="KW-1185">Reference proteome</keyword>
<dbReference type="Gene3D" id="3.20.20.70">
    <property type="entry name" value="Aldolase class I"/>
    <property type="match status" value="1"/>
</dbReference>
<reference evidence="2 3" key="1">
    <citation type="submission" date="2018-03" db="EMBL/GenBank/DDBJ databases">
        <title>Draft Genome Sequences of the Obligatory Marine Myxobacteria Enhygromyxa salina SWB005.</title>
        <authorList>
            <person name="Poehlein A."/>
            <person name="Moghaddam J.A."/>
            <person name="Harms H."/>
            <person name="Alanjari M."/>
            <person name="Koenig G.M."/>
            <person name="Daniel R."/>
            <person name="Schaeberle T.F."/>
        </authorList>
    </citation>
    <scope>NUCLEOTIDE SEQUENCE [LARGE SCALE GENOMIC DNA]</scope>
    <source>
        <strain evidence="2 3">SWB005</strain>
    </source>
</reference>
<feature type="domain" description="Thiamine phosphate synthase/TenI" evidence="1">
    <location>
        <begin position="104"/>
        <end position="198"/>
    </location>
</feature>
<protein>
    <submittedName>
        <fullName evidence="2">Thiamine-phosphate pyrophosphorylase</fullName>
    </submittedName>
</protein>
<comment type="caution">
    <text evidence="2">The sequence shown here is derived from an EMBL/GenBank/DDBJ whole genome shotgun (WGS) entry which is preliminary data.</text>
</comment>
<dbReference type="EMBL" id="PVNK01000184">
    <property type="protein sequence ID" value="PRP93809.1"/>
    <property type="molecule type" value="Genomic_DNA"/>
</dbReference>
<organism evidence="2 3">
    <name type="scientific">Enhygromyxa salina</name>
    <dbReference type="NCBI Taxonomy" id="215803"/>
    <lineage>
        <taxon>Bacteria</taxon>
        <taxon>Pseudomonadati</taxon>
        <taxon>Myxococcota</taxon>
        <taxon>Polyangia</taxon>
        <taxon>Nannocystales</taxon>
        <taxon>Nannocystaceae</taxon>
        <taxon>Enhygromyxa</taxon>
    </lineage>
</organism>
<dbReference type="InterPro" id="IPR036206">
    <property type="entry name" value="ThiamineP_synth_sf"/>
</dbReference>
<name>A0A2S9XLR0_9BACT</name>
<dbReference type="Proteomes" id="UP000237968">
    <property type="component" value="Unassembled WGS sequence"/>
</dbReference>
<dbReference type="OrthoDB" id="9810880at2"/>
<dbReference type="SUPFAM" id="SSF51391">
    <property type="entry name" value="Thiamin phosphate synthase"/>
    <property type="match status" value="1"/>
</dbReference>
<proteinExistence type="predicted"/>
<evidence type="ECO:0000313" key="3">
    <source>
        <dbReference type="Proteomes" id="UP000237968"/>
    </source>
</evidence>
<dbReference type="Pfam" id="PF02581">
    <property type="entry name" value="TMP-TENI"/>
    <property type="match status" value="1"/>
</dbReference>
<sequence length="240" mass="24696">MRLLAITPPRGLAGYDELDPGLVDAWVEAGAATLGLAVLLREPGAGPRQILEDPRLLPLRRALARHEIPALLSVDPAAGSASMIAAADPPLAGVQLRADPSLETCRSWRAALGPGATIGRSVHGPTPGLPDPSVDYTCLAPIYAPNTRLPGEAKRPIGLDGLRAWAATCDELIALGGIAADNAAACLAAGASGVAGIRLFFGRMAPTQDNVAALCQVFASRGPARADGSDVSQAQARRRR</sequence>
<gene>
    <name evidence="2" type="ORF">ENSA5_42120</name>
</gene>
<evidence type="ECO:0000313" key="2">
    <source>
        <dbReference type="EMBL" id="PRP93809.1"/>
    </source>
</evidence>
<dbReference type="GO" id="GO:0009228">
    <property type="term" value="P:thiamine biosynthetic process"/>
    <property type="evidence" value="ECO:0007669"/>
    <property type="project" value="UniProtKB-KW"/>
</dbReference>